<dbReference type="CDD" id="cd22271">
    <property type="entry name" value="DPBB_EXP_N-like"/>
    <property type="match status" value="1"/>
</dbReference>
<evidence type="ECO:0000313" key="3">
    <source>
        <dbReference type="EMBL" id="KAH7039450.1"/>
    </source>
</evidence>
<dbReference type="PANTHER" id="PTHR31836">
    <property type="match status" value="1"/>
</dbReference>
<dbReference type="InterPro" id="IPR036749">
    <property type="entry name" value="Expansin_CBD_sf"/>
</dbReference>
<sequence length="246" mass="26509">MVSNKLSSLMGVNILVTGVLGAIAPEMTLDNRYLARRALKKGLGTRYGDNCTEEDCWQDGACAFVDYTLPDGIDGSTCVSEEIWDSAANCGGCISVTYKGKTITVMVTNKTGGDANHLDMTPATWSKLTNGLTAGGVDGIEWDWVTCPIAQTEPLWIKMHGGASQYWVSATVENARRRTAKLEVSADEGQTWKETTRNTNNFFEMDGTLSTDTAWMRVTSHTGTQVVVKGVTLKSGVVTKAAANYA</sequence>
<dbReference type="SUPFAM" id="SSF50685">
    <property type="entry name" value="Barwin-like endoglucanases"/>
    <property type="match status" value="1"/>
</dbReference>
<dbReference type="PANTHER" id="PTHR31836:SF21">
    <property type="entry name" value="EXPANSIN-LIKE PROTEIN 7"/>
    <property type="match status" value="1"/>
</dbReference>
<comment type="caution">
    <text evidence="3">The sequence shown here is derived from an EMBL/GenBank/DDBJ whole genome shotgun (WGS) entry which is preliminary data.</text>
</comment>
<gene>
    <name evidence="3" type="ORF">B0J12DRAFT_675649</name>
</gene>
<dbReference type="InterPro" id="IPR051477">
    <property type="entry name" value="Expansin_CellWall"/>
</dbReference>
<keyword evidence="1 2" id="KW-0732">Signal</keyword>
<proteinExistence type="predicted"/>
<dbReference type="Proteomes" id="UP000774617">
    <property type="component" value="Unassembled WGS sequence"/>
</dbReference>
<organism evidence="3 4">
    <name type="scientific">Macrophomina phaseolina</name>
    <dbReference type="NCBI Taxonomy" id="35725"/>
    <lineage>
        <taxon>Eukaryota</taxon>
        <taxon>Fungi</taxon>
        <taxon>Dikarya</taxon>
        <taxon>Ascomycota</taxon>
        <taxon>Pezizomycotina</taxon>
        <taxon>Dothideomycetes</taxon>
        <taxon>Dothideomycetes incertae sedis</taxon>
        <taxon>Botryosphaeriales</taxon>
        <taxon>Botryosphaeriaceae</taxon>
        <taxon>Macrophomina</taxon>
    </lineage>
</organism>
<dbReference type="Gene3D" id="2.60.40.760">
    <property type="entry name" value="Expansin, cellulose-binding-like domain"/>
    <property type="match status" value="1"/>
</dbReference>
<evidence type="ECO:0000256" key="1">
    <source>
        <dbReference type="ARBA" id="ARBA00022729"/>
    </source>
</evidence>
<feature type="signal peptide" evidence="2">
    <location>
        <begin position="1"/>
        <end position="21"/>
    </location>
</feature>
<name>A0ABQ8G0L3_9PEZI</name>
<dbReference type="EMBL" id="JAGTJR010000029">
    <property type="protein sequence ID" value="KAH7039450.1"/>
    <property type="molecule type" value="Genomic_DNA"/>
</dbReference>
<protein>
    <submittedName>
        <fullName evidence="3">RlpA-like double-psi beta-barrel-protein domain-containing protein-containing protein</fullName>
    </submittedName>
</protein>
<dbReference type="SUPFAM" id="SSF49590">
    <property type="entry name" value="PHL pollen allergen"/>
    <property type="match status" value="1"/>
</dbReference>
<feature type="chain" id="PRO_5047129122" evidence="2">
    <location>
        <begin position="22"/>
        <end position="246"/>
    </location>
</feature>
<dbReference type="Gene3D" id="2.40.40.10">
    <property type="entry name" value="RlpA-like domain"/>
    <property type="match status" value="1"/>
</dbReference>
<dbReference type="InterPro" id="IPR036908">
    <property type="entry name" value="RlpA-like_sf"/>
</dbReference>
<reference evidence="3 4" key="1">
    <citation type="journal article" date="2021" name="Nat. Commun.">
        <title>Genetic determinants of endophytism in the Arabidopsis root mycobiome.</title>
        <authorList>
            <person name="Mesny F."/>
            <person name="Miyauchi S."/>
            <person name="Thiergart T."/>
            <person name="Pickel B."/>
            <person name="Atanasova L."/>
            <person name="Karlsson M."/>
            <person name="Huettel B."/>
            <person name="Barry K.W."/>
            <person name="Haridas S."/>
            <person name="Chen C."/>
            <person name="Bauer D."/>
            <person name="Andreopoulos W."/>
            <person name="Pangilinan J."/>
            <person name="LaButti K."/>
            <person name="Riley R."/>
            <person name="Lipzen A."/>
            <person name="Clum A."/>
            <person name="Drula E."/>
            <person name="Henrissat B."/>
            <person name="Kohler A."/>
            <person name="Grigoriev I.V."/>
            <person name="Martin F.M."/>
            <person name="Hacquard S."/>
        </authorList>
    </citation>
    <scope>NUCLEOTIDE SEQUENCE [LARGE SCALE GENOMIC DNA]</scope>
    <source>
        <strain evidence="3 4">MPI-SDFR-AT-0080</strain>
    </source>
</reference>
<evidence type="ECO:0000313" key="4">
    <source>
        <dbReference type="Proteomes" id="UP000774617"/>
    </source>
</evidence>
<accession>A0ABQ8G0L3</accession>
<evidence type="ECO:0000256" key="2">
    <source>
        <dbReference type="SAM" id="SignalP"/>
    </source>
</evidence>
<keyword evidence="4" id="KW-1185">Reference proteome</keyword>